<dbReference type="PANTHER" id="PTHR21347">
    <property type="entry name" value="CLEFT LIP AND PALATE ASSOCIATED TRANSMEMBRANE PROTEIN-RELATED"/>
    <property type="match status" value="1"/>
</dbReference>
<comment type="catalytic activity">
    <reaction evidence="6">
        <text>a 1,2-diacyl-sn-glycero-3-phosphoethanolamine(in) = a 1,2-diacyl-sn-glycero-3-phosphoethanolamine(out)</text>
        <dbReference type="Rhea" id="RHEA:38895"/>
        <dbReference type="ChEBI" id="CHEBI:64612"/>
    </reaction>
</comment>
<name>B4JNL7_DROGR</name>
<keyword evidence="4 16" id="KW-1133">Transmembrane helix</keyword>
<organism evidence="18">
    <name type="scientific">Drosophila grimshawi</name>
    <name type="common">Hawaiian fruit fly</name>
    <name type="synonym">Idiomyia grimshawi</name>
    <dbReference type="NCBI Taxonomy" id="7222"/>
    <lineage>
        <taxon>Eukaryota</taxon>
        <taxon>Metazoa</taxon>
        <taxon>Ecdysozoa</taxon>
        <taxon>Arthropoda</taxon>
        <taxon>Hexapoda</taxon>
        <taxon>Insecta</taxon>
        <taxon>Pterygota</taxon>
        <taxon>Neoptera</taxon>
        <taxon>Endopterygota</taxon>
        <taxon>Diptera</taxon>
        <taxon>Brachycera</taxon>
        <taxon>Muscomorpha</taxon>
        <taxon>Ephydroidea</taxon>
        <taxon>Drosophilidae</taxon>
        <taxon>Drosophila</taxon>
        <taxon>Hawaiian Drosophila</taxon>
    </lineage>
</organism>
<dbReference type="EMBL" id="CH916371">
    <property type="protein sequence ID" value="EDV92310.1"/>
    <property type="molecule type" value="Genomic_DNA"/>
</dbReference>
<feature type="region of interest" description="Disordered" evidence="15">
    <location>
        <begin position="561"/>
        <end position="581"/>
    </location>
</feature>
<feature type="transmembrane region" description="Helical" evidence="16">
    <location>
        <begin position="354"/>
        <end position="371"/>
    </location>
</feature>
<dbReference type="PANTHER" id="PTHR21347:SF0">
    <property type="entry name" value="LIPID SCRAMBLASE CLPTM1L"/>
    <property type="match status" value="1"/>
</dbReference>
<comment type="catalytic activity">
    <reaction evidence="8">
        <text>a 1,2-diacyl-sn-glycero-3-phospho-(1D-myo-inositol)(in) = a 1,2-diacyl-sn-glycero-3-phospho-(1D-myo-inositol)(out)</text>
        <dbReference type="Rhea" id="RHEA:38691"/>
        <dbReference type="ChEBI" id="CHEBI:57880"/>
    </reaction>
</comment>
<evidence type="ECO:0000256" key="4">
    <source>
        <dbReference type="ARBA" id="ARBA00022989"/>
    </source>
</evidence>
<evidence type="ECO:0000313" key="17">
    <source>
        <dbReference type="EMBL" id="EDV92310.1"/>
    </source>
</evidence>
<comment type="similarity">
    <text evidence="2">Belongs to the CLPTM1 family.</text>
</comment>
<dbReference type="PhylomeDB" id="B4JNL7"/>
<comment type="subcellular location">
    <subcellularLocation>
        <location evidence="1">Membrane</location>
        <topology evidence="1">Multi-pass membrane protein</topology>
    </subcellularLocation>
</comment>
<keyword evidence="18" id="KW-1185">Reference proteome</keyword>
<dbReference type="HOGENOM" id="CLU_019907_4_1_1"/>
<comment type="catalytic activity">
    <reaction evidence="7">
        <text>a 1,2-diacyl-sn-glycero-3-phosphocholine(in) = a 1,2-diacyl-sn-glycero-3-phosphocholine(out)</text>
        <dbReference type="Rhea" id="RHEA:38571"/>
        <dbReference type="ChEBI" id="CHEBI:57643"/>
    </reaction>
</comment>
<feature type="compositionally biased region" description="Low complexity" evidence="15">
    <location>
        <begin position="564"/>
        <end position="575"/>
    </location>
</feature>
<feature type="transmembrane region" description="Helical" evidence="16">
    <location>
        <begin position="457"/>
        <end position="478"/>
    </location>
</feature>
<dbReference type="KEGG" id="dgr:6565981"/>
<feature type="region of interest" description="Disordered" evidence="15">
    <location>
        <begin position="394"/>
        <end position="416"/>
    </location>
</feature>
<dbReference type="eggNOG" id="KOG2489">
    <property type="taxonomic scope" value="Eukaryota"/>
</dbReference>
<evidence type="ECO:0000256" key="5">
    <source>
        <dbReference type="ARBA" id="ARBA00023136"/>
    </source>
</evidence>
<gene>
    <name evidence="17" type="primary">Dgri\GH24845</name>
    <name evidence="17" type="ORF">Dgri_GH24845</name>
</gene>
<dbReference type="OMA" id="TTMWRAF"/>
<comment type="catalytic activity">
    <reaction evidence="14">
        <text>a 6-(alpha-D-glucosaminyl)-1-(1,2-diacyl-sn-glycero-3-phospho)-1D-myo-inositol(in) = a 6-(alpha-D-glucosaminyl)-1-(1,2-diacyl-sn-glycero-3-phospho)-1D-myo-inositol(out)</text>
        <dbReference type="Rhea" id="RHEA:71491"/>
        <dbReference type="ChEBI" id="CHEBI:57997"/>
    </reaction>
</comment>
<sequence>MAMPSISTLVGVAFLAYILHSIYQMSQLFTTLQCSDSPCYTSFLADRPRMQLALFSSINRNPIASEVHDIYKEKRFDYWRQFDHDFQLDVPLKTRRNGSLYLHVVLALEGEPLEWRTLRRDGPTVLHTLNLCDYMVPRAEAFNLLGDTEKQSAPLTKKSKKAAAASSTTTTSASKPITHIRSNVYVTLLTDLFSLSQADVPPEMAQLIRVNRMQQILPILQTDSFNTRLKDLVAVRSNLTEFTFSFHYKPVGVGKLRLMLLMEHATQALLTIGFATKDIDEVKGIFSDTNVYLLCGTIFISSVHMLFDFLSFKNDVSFWRKKQSYEGLSTRTTVWRAFSQFVIFLYLLDEETSYLVLVPVGLGTLIELWKCKKILRLDLSFSSLINRKLEEVDQRNGNGNTNTNTNPNANAKTKGQLAEQQTQQFDREGMRYLSYLLYPLCLGGAIYSLLYQPHRSWYSWTLNSLVNGVYAFGFLFMLPQLFVNYKLKSVAALPWRAFMYKAFNTFIDDFFAFIITMPTAHRVACLRDDIVFLIYLYQRWLYPVDKTRLDTGAAISETPSQAVAGGASTATAAATRSKKRD</sequence>
<dbReference type="FunCoup" id="B4JNL7">
    <property type="interactions" value="1834"/>
</dbReference>
<dbReference type="Pfam" id="PF05602">
    <property type="entry name" value="CLPTM1"/>
    <property type="match status" value="1"/>
</dbReference>
<dbReference type="GO" id="GO:0016020">
    <property type="term" value="C:membrane"/>
    <property type="evidence" value="ECO:0007669"/>
    <property type="project" value="UniProtKB-SubCell"/>
</dbReference>
<feature type="transmembrane region" description="Helical" evidence="16">
    <location>
        <begin position="432"/>
        <end position="451"/>
    </location>
</feature>
<evidence type="ECO:0000256" key="9">
    <source>
        <dbReference type="ARBA" id="ARBA00036810"/>
    </source>
</evidence>
<evidence type="ECO:0000256" key="7">
    <source>
        <dbReference type="ARBA" id="ARBA00024631"/>
    </source>
</evidence>
<dbReference type="Proteomes" id="UP000001070">
    <property type="component" value="Unassembled WGS sequence"/>
</dbReference>
<dbReference type="InParanoid" id="B4JNL7"/>
<evidence type="ECO:0000256" key="13">
    <source>
        <dbReference type="ARBA" id="ARBA00045827"/>
    </source>
</evidence>
<evidence type="ECO:0000256" key="2">
    <source>
        <dbReference type="ARBA" id="ARBA00009310"/>
    </source>
</evidence>
<keyword evidence="3 16" id="KW-0812">Transmembrane</keyword>
<dbReference type="AlphaFoldDB" id="B4JNL7"/>
<evidence type="ECO:0000256" key="15">
    <source>
        <dbReference type="SAM" id="MobiDB-lite"/>
    </source>
</evidence>
<evidence type="ECO:0000256" key="3">
    <source>
        <dbReference type="ARBA" id="ARBA00022692"/>
    </source>
</evidence>
<dbReference type="GO" id="GO:0012505">
    <property type="term" value="C:endomembrane system"/>
    <property type="evidence" value="ECO:0007669"/>
    <property type="project" value="TreeGrafter"/>
</dbReference>
<evidence type="ECO:0000256" key="10">
    <source>
        <dbReference type="ARBA" id="ARBA00040905"/>
    </source>
</evidence>
<proteinExistence type="inferred from homology"/>
<keyword evidence="5 16" id="KW-0472">Membrane</keyword>
<evidence type="ECO:0000313" key="18">
    <source>
        <dbReference type="Proteomes" id="UP000001070"/>
    </source>
</evidence>
<reference evidence="17 18" key="1">
    <citation type="journal article" date="2007" name="Nature">
        <title>Evolution of genes and genomes on the Drosophila phylogeny.</title>
        <authorList>
            <consortium name="Drosophila 12 Genomes Consortium"/>
            <person name="Clark A.G."/>
            <person name="Eisen M.B."/>
            <person name="Smith D.R."/>
            <person name="Bergman C.M."/>
            <person name="Oliver B."/>
            <person name="Markow T.A."/>
            <person name="Kaufman T.C."/>
            <person name="Kellis M."/>
            <person name="Gelbart W."/>
            <person name="Iyer V.N."/>
            <person name="Pollard D.A."/>
            <person name="Sackton T.B."/>
            <person name="Larracuente A.M."/>
            <person name="Singh N.D."/>
            <person name="Abad J.P."/>
            <person name="Abt D.N."/>
            <person name="Adryan B."/>
            <person name="Aguade M."/>
            <person name="Akashi H."/>
            <person name="Anderson W.W."/>
            <person name="Aquadro C.F."/>
            <person name="Ardell D.H."/>
            <person name="Arguello R."/>
            <person name="Artieri C.G."/>
            <person name="Barbash D.A."/>
            <person name="Barker D."/>
            <person name="Barsanti P."/>
            <person name="Batterham P."/>
            <person name="Batzoglou S."/>
            <person name="Begun D."/>
            <person name="Bhutkar A."/>
            <person name="Blanco E."/>
            <person name="Bosak S.A."/>
            <person name="Bradley R.K."/>
            <person name="Brand A.D."/>
            <person name="Brent M.R."/>
            <person name="Brooks A.N."/>
            <person name="Brown R.H."/>
            <person name="Butlin R.K."/>
            <person name="Caggese C."/>
            <person name="Calvi B.R."/>
            <person name="Bernardo de Carvalho A."/>
            <person name="Caspi A."/>
            <person name="Castrezana S."/>
            <person name="Celniker S.E."/>
            <person name="Chang J.L."/>
            <person name="Chapple C."/>
            <person name="Chatterji S."/>
            <person name="Chinwalla A."/>
            <person name="Civetta A."/>
            <person name="Clifton S.W."/>
            <person name="Comeron J.M."/>
            <person name="Costello J.C."/>
            <person name="Coyne J.A."/>
            <person name="Daub J."/>
            <person name="David R.G."/>
            <person name="Delcher A.L."/>
            <person name="Delehaunty K."/>
            <person name="Do C.B."/>
            <person name="Ebling H."/>
            <person name="Edwards K."/>
            <person name="Eickbush T."/>
            <person name="Evans J.D."/>
            <person name="Filipski A."/>
            <person name="Findeiss S."/>
            <person name="Freyhult E."/>
            <person name="Fulton L."/>
            <person name="Fulton R."/>
            <person name="Garcia A.C."/>
            <person name="Gardiner A."/>
            <person name="Garfield D.A."/>
            <person name="Garvin B.E."/>
            <person name="Gibson G."/>
            <person name="Gilbert D."/>
            <person name="Gnerre S."/>
            <person name="Godfrey J."/>
            <person name="Good R."/>
            <person name="Gotea V."/>
            <person name="Gravely B."/>
            <person name="Greenberg A.J."/>
            <person name="Griffiths-Jones S."/>
            <person name="Gross S."/>
            <person name="Guigo R."/>
            <person name="Gustafson E.A."/>
            <person name="Haerty W."/>
            <person name="Hahn M.W."/>
            <person name="Halligan D.L."/>
            <person name="Halpern A.L."/>
            <person name="Halter G.M."/>
            <person name="Han M.V."/>
            <person name="Heger A."/>
            <person name="Hillier L."/>
            <person name="Hinrichs A.S."/>
            <person name="Holmes I."/>
            <person name="Hoskins R.A."/>
            <person name="Hubisz M.J."/>
            <person name="Hultmark D."/>
            <person name="Huntley M.A."/>
            <person name="Jaffe D.B."/>
            <person name="Jagadeeshan S."/>
            <person name="Jeck W.R."/>
            <person name="Johnson J."/>
            <person name="Jones C.D."/>
            <person name="Jordan W.C."/>
            <person name="Karpen G.H."/>
            <person name="Kataoka E."/>
            <person name="Keightley P.D."/>
            <person name="Kheradpour P."/>
            <person name="Kirkness E.F."/>
            <person name="Koerich L.B."/>
            <person name="Kristiansen K."/>
            <person name="Kudrna D."/>
            <person name="Kulathinal R.J."/>
            <person name="Kumar S."/>
            <person name="Kwok R."/>
            <person name="Lander E."/>
            <person name="Langley C.H."/>
            <person name="Lapoint R."/>
            <person name="Lazzaro B.P."/>
            <person name="Lee S.J."/>
            <person name="Levesque L."/>
            <person name="Li R."/>
            <person name="Lin C.F."/>
            <person name="Lin M.F."/>
            <person name="Lindblad-Toh K."/>
            <person name="Llopart A."/>
            <person name="Long M."/>
            <person name="Low L."/>
            <person name="Lozovsky E."/>
            <person name="Lu J."/>
            <person name="Luo M."/>
            <person name="Machado C.A."/>
            <person name="Makalowski W."/>
            <person name="Marzo M."/>
            <person name="Matsuda M."/>
            <person name="Matzkin L."/>
            <person name="McAllister B."/>
            <person name="McBride C.S."/>
            <person name="McKernan B."/>
            <person name="McKernan K."/>
            <person name="Mendez-Lago M."/>
            <person name="Minx P."/>
            <person name="Mollenhauer M.U."/>
            <person name="Montooth K."/>
            <person name="Mount S.M."/>
            <person name="Mu X."/>
            <person name="Myers E."/>
            <person name="Negre B."/>
            <person name="Newfeld S."/>
            <person name="Nielsen R."/>
            <person name="Noor M.A."/>
            <person name="O'Grady P."/>
            <person name="Pachter L."/>
            <person name="Papaceit M."/>
            <person name="Parisi M.J."/>
            <person name="Parisi M."/>
            <person name="Parts L."/>
            <person name="Pedersen J.S."/>
            <person name="Pesole G."/>
            <person name="Phillippy A.M."/>
            <person name="Ponting C.P."/>
            <person name="Pop M."/>
            <person name="Porcelli D."/>
            <person name="Powell J.R."/>
            <person name="Prohaska S."/>
            <person name="Pruitt K."/>
            <person name="Puig M."/>
            <person name="Quesneville H."/>
            <person name="Ram K.R."/>
            <person name="Rand D."/>
            <person name="Rasmussen M.D."/>
            <person name="Reed L.K."/>
            <person name="Reenan R."/>
            <person name="Reily A."/>
            <person name="Remington K.A."/>
            <person name="Rieger T.T."/>
            <person name="Ritchie M.G."/>
            <person name="Robin C."/>
            <person name="Rogers Y.H."/>
            <person name="Rohde C."/>
            <person name="Rozas J."/>
            <person name="Rubenfield M.J."/>
            <person name="Ruiz A."/>
            <person name="Russo S."/>
            <person name="Salzberg S.L."/>
            <person name="Sanchez-Gracia A."/>
            <person name="Saranga D.J."/>
            <person name="Sato H."/>
            <person name="Schaeffer S.W."/>
            <person name="Schatz M.C."/>
            <person name="Schlenke T."/>
            <person name="Schwartz R."/>
            <person name="Segarra C."/>
            <person name="Singh R.S."/>
            <person name="Sirot L."/>
            <person name="Sirota M."/>
            <person name="Sisneros N.B."/>
            <person name="Smith C.D."/>
            <person name="Smith T.F."/>
            <person name="Spieth J."/>
            <person name="Stage D.E."/>
            <person name="Stark A."/>
            <person name="Stephan W."/>
            <person name="Strausberg R.L."/>
            <person name="Strempel S."/>
            <person name="Sturgill D."/>
            <person name="Sutton G."/>
            <person name="Sutton G.G."/>
            <person name="Tao W."/>
            <person name="Teichmann S."/>
            <person name="Tobari Y.N."/>
            <person name="Tomimura Y."/>
            <person name="Tsolas J.M."/>
            <person name="Valente V.L."/>
            <person name="Venter E."/>
            <person name="Venter J.C."/>
            <person name="Vicario S."/>
            <person name="Vieira F.G."/>
            <person name="Vilella A.J."/>
            <person name="Villasante A."/>
            <person name="Walenz B."/>
            <person name="Wang J."/>
            <person name="Wasserman M."/>
            <person name="Watts T."/>
            <person name="Wilson D."/>
            <person name="Wilson R.K."/>
            <person name="Wing R.A."/>
            <person name="Wolfner M.F."/>
            <person name="Wong A."/>
            <person name="Wong G.K."/>
            <person name="Wu C.I."/>
            <person name="Wu G."/>
            <person name="Yamamoto D."/>
            <person name="Yang H.P."/>
            <person name="Yang S.P."/>
            <person name="Yorke J.A."/>
            <person name="Yoshida K."/>
            <person name="Zdobnov E."/>
            <person name="Zhang P."/>
            <person name="Zhang Y."/>
            <person name="Zimin A.V."/>
            <person name="Baldwin J."/>
            <person name="Abdouelleil A."/>
            <person name="Abdulkadir J."/>
            <person name="Abebe A."/>
            <person name="Abera B."/>
            <person name="Abreu J."/>
            <person name="Acer S.C."/>
            <person name="Aftuck L."/>
            <person name="Alexander A."/>
            <person name="An P."/>
            <person name="Anderson E."/>
            <person name="Anderson S."/>
            <person name="Arachi H."/>
            <person name="Azer M."/>
            <person name="Bachantsang P."/>
            <person name="Barry A."/>
            <person name="Bayul T."/>
            <person name="Berlin A."/>
            <person name="Bessette D."/>
            <person name="Bloom T."/>
            <person name="Blye J."/>
            <person name="Boguslavskiy L."/>
            <person name="Bonnet C."/>
            <person name="Boukhgalter B."/>
            <person name="Bourzgui I."/>
            <person name="Brown A."/>
            <person name="Cahill P."/>
            <person name="Channer S."/>
            <person name="Cheshatsang Y."/>
            <person name="Chuda L."/>
            <person name="Citroen M."/>
            <person name="Collymore A."/>
            <person name="Cooke P."/>
            <person name="Costello M."/>
            <person name="D'Aco K."/>
            <person name="Daza R."/>
            <person name="De Haan G."/>
            <person name="DeGray S."/>
            <person name="DeMaso C."/>
            <person name="Dhargay N."/>
            <person name="Dooley K."/>
            <person name="Dooley E."/>
            <person name="Doricent M."/>
            <person name="Dorje P."/>
            <person name="Dorjee K."/>
            <person name="Dupes A."/>
            <person name="Elong R."/>
            <person name="Falk J."/>
            <person name="Farina A."/>
            <person name="Faro S."/>
            <person name="Ferguson D."/>
            <person name="Fisher S."/>
            <person name="Foley C.D."/>
            <person name="Franke A."/>
            <person name="Friedrich D."/>
            <person name="Gadbois L."/>
            <person name="Gearin G."/>
            <person name="Gearin C.R."/>
            <person name="Giannoukos G."/>
            <person name="Goode T."/>
            <person name="Graham J."/>
            <person name="Grandbois E."/>
            <person name="Grewal S."/>
            <person name="Gyaltsen K."/>
            <person name="Hafez N."/>
            <person name="Hagos B."/>
            <person name="Hall J."/>
            <person name="Henson C."/>
            <person name="Hollinger A."/>
            <person name="Honan T."/>
            <person name="Huard M.D."/>
            <person name="Hughes L."/>
            <person name="Hurhula B."/>
            <person name="Husby M.E."/>
            <person name="Kamat A."/>
            <person name="Kanga B."/>
            <person name="Kashin S."/>
            <person name="Khazanovich D."/>
            <person name="Kisner P."/>
            <person name="Lance K."/>
            <person name="Lara M."/>
            <person name="Lee W."/>
            <person name="Lennon N."/>
            <person name="Letendre F."/>
            <person name="LeVine R."/>
            <person name="Lipovsky A."/>
            <person name="Liu X."/>
            <person name="Liu J."/>
            <person name="Liu S."/>
            <person name="Lokyitsang T."/>
            <person name="Lokyitsang Y."/>
            <person name="Lubonja R."/>
            <person name="Lui A."/>
            <person name="MacDonald P."/>
            <person name="Magnisalis V."/>
            <person name="Maru K."/>
            <person name="Matthews C."/>
            <person name="McCusker W."/>
            <person name="McDonough S."/>
            <person name="Mehta T."/>
            <person name="Meldrim J."/>
            <person name="Meneus L."/>
            <person name="Mihai O."/>
            <person name="Mihalev A."/>
            <person name="Mihova T."/>
            <person name="Mittelman R."/>
            <person name="Mlenga V."/>
            <person name="Montmayeur A."/>
            <person name="Mulrain L."/>
            <person name="Navidi A."/>
            <person name="Naylor J."/>
            <person name="Negash T."/>
            <person name="Nguyen T."/>
            <person name="Nguyen N."/>
            <person name="Nicol R."/>
            <person name="Norbu C."/>
            <person name="Norbu N."/>
            <person name="Novod N."/>
            <person name="O'Neill B."/>
            <person name="Osman S."/>
            <person name="Markiewicz E."/>
            <person name="Oyono O.L."/>
            <person name="Patti C."/>
            <person name="Phunkhang P."/>
            <person name="Pierre F."/>
            <person name="Priest M."/>
            <person name="Raghuraman S."/>
            <person name="Rege F."/>
            <person name="Reyes R."/>
            <person name="Rise C."/>
            <person name="Rogov P."/>
            <person name="Ross K."/>
            <person name="Ryan E."/>
            <person name="Settipalli S."/>
            <person name="Shea T."/>
            <person name="Sherpa N."/>
            <person name="Shi L."/>
            <person name="Shih D."/>
            <person name="Sparrow T."/>
            <person name="Spaulding J."/>
            <person name="Stalker J."/>
            <person name="Stange-Thomann N."/>
            <person name="Stavropoulos S."/>
            <person name="Stone C."/>
            <person name="Strader C."/>
            <person name="Tesfaye S."/>
            <person name="Thomson T."/>
            <person name="Thoulutsang Y."/>
            <person name="Thoulutsang D."/>
            <person name="Topham K."/>
            <person name="Topping I."/>
            <person name="Tsamla T."/>
            <person name="Vassiliev H."/>
            <person name="Vo A."/>
            <person name="Wangchuk T."/>
            <person name="Wangdi T."/>
            <person name="Weiand M."/>
            <person name="Wilkinson J."/>
            <person name="Wilson A."/>
            <person name="Yadav S."/>
            <person name="Young G."/>
            <person name="Yu Q."/>
            <person name="Zembek L."/>
            <person name="Zhong D."/>
            <person name="Zimmer A."/>
            <person name="Zwirko Z."/>
            <person name="Jaffe D.B."/>
            <person name="Alvarez P."/>
            <person name="Brockman W."/>
            <person name="Butler J."/>
            <person name="Chin C."/>
            <person name="Gnerre S."/>
            <person name="Grabherr M."/>
            <person name="Kleber M."/>
            <person name="Mauceli E."/>
            <person name="MacCallum I."/>
        </authorList>
    </citation>
    <scope>NUCLEOTIDE SEQUENCE [LARGE SCALE GENOMIC DNA]</scope>
    <source>
        <strain evidence="18">Tucson 15287-2541.00</strain>
    </source>
</reference>
<evidence type="ECO:0000256" key="11">
    <source>
        <dbReference type="ARBA" id="ARBA00042320"/>
    </source>
</evidence>
<dbReference type="InterPro" id="IPR008429">
    <property type="entry name" value="CLPTM1"/>
</dbReference>
<dbReference type="STRING" id="7222.B4JNL7"/>
<evidence type="ECO:0000256" key="14">
    <source>
        <dbReference type="ARBA" id="ARBA00093208"/>
    </source>
</evidence>
<comment type="function">
    <text evidence="13">Scramblase that mediates the translocation of glucosaminylphosphatidylinositol (alpha-D-GlcN-(1-6)-(1,2-diacyl-sn-glycero-3-phospho)-1D-myo-inositol, GlcN-PI) across the endoplasmic reticulum (ER) membrane, from the cytosolic leaflet to the luminal leaflet of the ER membrane, where it participates in the biosynthesis of glycosylphosphatidylinositol (GPI). GPI is a lipid glycoconjugate involved in post-translational modification of proteins. Can also translocate 1,2-diacyl-sn-glycero-3-phospho-(1D-myo-inositol) (phosphatidylinositol or PI), as well as several other phospholipids (1,2-diacyl-sn-glycero-3-phosphocholine, 1,2-diacyl-sn-glycero-3-phosphoethanolamine), and N-acetylglucosaminylphosphatidylinositol (GlcNAc-PI) in vitro.</text>
</comment>
<feature type="compositionally biased region" description="Low complexity" evidence="15">
    <location>
        <begin position="396"/>
        <end position="415"/>
    </location>
</feature>
<feature type="transmembrane region" description="Helical" evidence="16">
    <location>
        <begin position="291"/>
        <end position="312"/>
    </location>
</feature>
<evidence type="ECO:0000256" key="6">
    <source>
        <dbReference type="ARBA" id="ARBA00024615"/>
    </source>
</evidence>
<evidence type="ECO:0000256" key="16">
    <source>
        <dbReference type="SAM" id="Phobius"/>
    </source>
</evidence>
<evidence type="ECO:0000256" key="8">
    <source>
        <dbReference type="ARBA" id="ARBA00035895"/>
    </source>
</evidence>
<evidence type="ECO:0000256" key="1">
    <source>
        <dbReference type="ARBA" id="ARBA00004141"/>
    </source>
</evidence>
<evidence type="ECO:0000256" key="12">
    <source>
        <dbReference type="ARBA" id="ARBA00043155"/>
    </source>
</evidence>
<dbReference type="OrthoDB" id="378564at2759"/>
<comment type="catalytic activity">
    <reaction evidence="9">
        <text>6-(alpha-D-glucosaminyl)-(1-octadecanoyl,2-(9Z)-octadecenoyl-sn-glycero-3-phospho)-1D-myo-inositol(in) = 6-(alpha-D-glucosaminyl)-(1-octadecanoyl,2-(9Z)-octadecenoyl-sn-glycero-3-phospho)-1D-myo-inositol(out)</text>
        <dbReference type="Rhea" id="RHEA:71495"/>
        <dbReference type="ChEBI" id="CHEBI:190691"/>
    </reaction>
</comment>
<accession>B4JNL7</accession>
<protein>
    <recommendedName>
        <fullName evidence="10">Lipid scramblase CLPTM1L</fullName>
    </recommendedName>
    <alternativeName>
        <fullName evidence="12">Cisplatin resistance-related protein 9</fullName>
    </alternativeName>
    <alternativeName>
        <fullName evidence="11">Cleft lip and palate transmembrane protein 1-like protein</fullName>
    </alternativeName>
</protein>